<keyword evidence="1" id="KW-0732">Signal</keyword>
<proteinExistence type="predicted"/>
<dbReference type="EMBL" id="AGWM01000002">
    <property type="protein sequence ID" value="EPD28676.1"/>
    <property type="molecule type" value="Genomic_DNA"/>
</dbReference>
<dbReference type="RefSeq" id="WP_016441850.1">
    <property type="nucleotide sequence ID" value="NZ_KE150262.1"/>
</dbReference>
<organism evidence="5 6">
    <name type="scientific">Actinotignum schaalii FB123-CNA-2</name>
    <dbReference type="NCBI Taxonomy" id="883067"/>
    <lineage>
        <taxon>Bacteria</taxon>
        <taxon>Bacillati</taxon>
        <taxon>Actinomycetota</taxon>
        <taxon>Actinomycetes</taxon>
        <taxon>Actinomycetales</taxon>
        <taxon>Actinomycetaceae</taxon>
        <taxon>Actinotignum</taxon>
    </lineage>
</organism>
<accession>S2VPF0</accession>
<name>S2VPF0_9ACTO</name>
<dbReference type="InterPro" id="IPR029051">
    <property type="entry name" value="DUF4352"/>
</dbReference>
<keyword evidence="3" id="KW-1133">Transmembrane helix</keyword>
<feature type="compositionally biased region" description="Basic and acidic residues" evidence="2">
    <location>
        <begin position="72"/>
        <end position="93"/>
    </location>
</feature>
<dbReference type="HOGENOM" id="CLU_072584_1_1_11"/>
<keyword evidence="6" id="KW-1185">Reference proteome</keyword>
<evidence type="ECO:0000313" key="6">
    <source>
        <dbReference type="Proteomes" id="UP000014393"/>
    </source>
</evidence>
<reference evidence="5 6" key="1">
    <citation type="submission" date="2013-05" db="EMBL/GenBank/DDBJ databases">
        <title>The Genome Sequence of Actinobaculum schaalii FB123-CNA2.</title>
        <authorList>
            <consortium name="The Broad Institute Genomics Platform"/>
            <person name="Earl A."/>
            <person name="Ward D."/>
            <person name="Feldgarden M."/>
            <person name="Gevers D."/>
            <person name="Saerens B."/>
            <person name="Vaneechoutte M."/>
            <person name="Walker B."/>
            <person name="Young S."/>
            <person name="Zeng Q."/>
            <person name="Gargeya S."/>
            <person name="Fitzgerald M."/>
            <person name="Haas B."/>
            <person name="Abouelleil A."/>
            <person name="Allen A.W."/>
            <person name="Alvarado L."/>
            <person name="Arachchi H.M."/>
            <person name="Berlin A.M."/>
            <person name="Chapman S.B."/>
            <person name="Gainer-Dewar J."/>
            <person name="Goldberg J."/>
            <person name="Griggs A."/>
            <person name="Gujja S."/>
            <person name="Hansen M."/>
            <person name="Howarth C."/>
            <person name="Imamovic A."/>
            <person name="Ireland A."/>
            <person name="Larimer J."/>
            <person name="McCowan C."/>
            <person name="Murphy C."/>
            <person name="Pearson M."/>
            <person name="Poon T.W."/>
            <person name="Priest M."/>
            <person name="Roberts A."/>
            <person name="Saif S."/>
            <person name="Shea T."/>
            <person name="Sisk P."/>
            <person name="Sykes S."/>
            <person name="Wortman J."/>
            <person name="Nusbaum C."/>
            <person name="Birren B."/>
        </authorList>
    </citation>
    <scope>NUCLEOTIDE SEQUENCE [LARGE SCALE GENOMIC DNA]</scope>
    <source>
        <strain evidence="5 6">FB123-CNA-2</strain>
    </source>
</reference>
<feature type="region of interest" description="Disordered" evidence="2">
    <location>
        <begin position="47"/>
        <end position="95"/>
    </location>
</feature>
<feature type="domain" description="DUF4352" evidence="4">
    <location>
        <begin position="97"/>
        <end position="213"/>
    </location>
</feature>
<evidence type="ECO:0000259" key="4">
    <source>
        <dbReference type="Pfam" id="PF11611"/>
    </source>
</evidence>
<sequence>MSASTPPVYGAVPAPEQKKNWFARHKLLTALLVIVVLAIVGTAMSKQSDGKPAATSSSQAADSAASGNAAESADKAGAEAEGDKGDKKDKNDDATVGIGTPVILGDFEVTVTNVEKGVSHIGNDVLGKDATGQYVIVDVTVKNTGKEAAGFAESEQKLVDTEGRQHSVSGDSLYLGDASMIYEKVNPGNTVTGKLLYDVPADAVPAKLELATGWTHKATITLQ</sequence>
<evidence type="ECO:0000256" key="1">
    <source>
        <dbReference type="ARBA" id="ARBA00022729"/>
    </source>
</evidence>
<feature type="compositionally biased region" description="Low complexity" evidence="2">
    <location>
        <begin position="53"/>
        <end position="71"/>
    </location>
</feature>
<dbReference type="InterPro" id="IPR029050">
    <property type="entry name" value="Immunoprotect_excell_Ig-like"/>
</dbReference>
<dbReference type="Proteomes" id="UP000014393">
    <property type="component" value="Unassembled WGS sequence"/>
</dbReference>
<dbReference type="OrthoDB" id="3430849at2"/>
<dbReference type="eggNOG" id="COG0515">
    <property type="taxonomic scope" value="Bacteria"/>
</dbReference>
<dbReference type="Gene3D" id="2.60.40.1240">
    <property type="match status" value="1"/>
</dbReference>
<dbReference type="Pfam" id="PF11611">
    <property type="entry name" value="DUF4352"/>
    <property type="match status" value="1"/>
</dbReference>
<dbReference type="AlphaFoldDB" id="S2VPF0"/>
<gene>
    <name evidence="5" type="ORF">HMPREF9237_00203</name>
</gene>
<evidence type="ECO:0000313" key="5">
    <source>
        <dbReference type="EMBL" id="EPD28676.1"/>
    </source>
</evidence>
<protein>
    <recommendedName>
        <fullName evidence="4">DUF4352 domain-containing protein</fullName>
    </recommendedName>
</protein>
<keyword evidence="3" id="KW-0472">Membrane</keyword>
<comment type="caution">
    <text evidence="5">The sequence shown here is derived from an EMBL/GenBank/DDBJ whole genome shotgun (WGS) entry which is preliminary data.</text>
</comment>
<feature type="transmembrane region" description="Helical" evidence="3">
    <location>
        <begin position="27"/>
        <end position="45"/>
    </location>
</feature>
<keyword evidence="3" id="KW-0812">Transmembrane</keyword>
<evidence type="ECO:0000256" key="2">
    <source>
        <dbReference type="SAM" id="MobiDB-lite"/>
    </source>
</evidence>
<evidence type="ECO:0000256" key="3">
    <source>
        <dbReference type="SAM" id="Phobius"/>
    </source>
</evidence>
<dbReference type="PATRIC" id="fig|883067.3.peg.202"/>